<dbReference type="Proteomes" id="UP000231198">
    <property type="component" value="Unassembled WGS sequence"/>
</dbReference>
<comment type="caution">
    <text evidence="1">The sequence shown here is derived from an EMBL/GenBank/DDBJ whole genome shotgun (WGS) entry which is preliminary data.</text>
</comment>
<evidence type="ECO:0000313" key="2">
    <source>
        <dbReference type="Proteomes" id="UP000231198"/>
    </source>
</evidence>
<dbReference type="AlphaFoldDB" id="A0A2H0WU24"/>
<sequence length="68" mass="7635">MGIERLPGLRGPCKAYKTCFLESEIREGNSNLDSQALETRIEEIIKAECHNCRGIGAVRKLLKENYPA</sequence>
<dbReference type="EMBL" id="PEZG01000002">
    <property type="protein sequence ID" value="PIS16115.1"/>
    <property type="molecule type" value="Genomic_DNA"/>
</dbReference>
<name>A0A2H0WU24_9BACT</name>
<accession>A0A2H0WU24</accession>
<proteinExistence type="predicted"/>
<protein>
    <submittedName>
        <fullName evidence="1">Uncharacterized protein</fullName>
    </submittedName>
</protein>
<reference evidence="2" key="1">
    <citation type="submission" date="2017-09" db="EMBL/GenBank/DDBJ databases">
        <title>Depth-based differentiation of microbial function through sediment-hosted aquifers and enrichment of novel symbionts in the deep terrestrial subsurface.</title>
        <authorList>
            <person name="Probst A.J."/>
            <person name="Ladd B."/>
            <person name="Jarett J.K."/>
            <person name="Geller-Mcgrath D.E."/>
            <person name="Sieber C.M.K."/>
            <person name="Emerson J.B."/>
            <person name="Anantharaman K."/>
            <person name="Thomas B.C."/>
            <person name="Malmstrom R."/>
            <person name="Stieglmeier M."/>
            <person name="Klingl A."/>
            <person name="Woyke T."/>
            <person name="Ryan C.M."/>
            <person name="Banfield J.F."/>
        </authorList>
    </citation>
    <scope>NUCLEOTIDE SEQUENCE [LARGE SCALE GENOMIC DNA]</scope>
</reference>
<gene>
    <name evidence="1" type="ORF">COT62_00075</name>
</gene>
<evidence type="ECO:0000313" key="1">
    <source>
        <dbReference type="EMBL" id="PIS16115.1"/>
    </source>
</evidence>
<organism evidence="1 2">
    <name type="scientific">Candidatus Roizmanbacteria bacterium CG09_land_8_20_14_0_10_41_9</name>
    <dbReference type="NCBI Taxonomy" id="1974850"/>
    <lineage>
        <taxon>Bacteria</taxon>
        <taxon>Candidatus Roizmaniibacteriota</taxon>
    </lineage>
</organism>